<evidence type="ECO:0000256" key="5">
    <source>
        <dbReference type="ARBA" id="ARBA00022840"/>
    </source>
</evidence>
<dbReference type="InterPro" id="IPR014016">
    <property type="entry name" value="UvrD-like_ATP-bd"/>
</dbReference>
<keyword evidence="17" id="KW-1185">Reference proteome</keyword>
<dbReference type="GO" id="GO:0016887">
    <property type="term" value="F:ATP hydrolysis activity"/>
    <property type="evidence" value="ECO:0007669"/>
    <property type="project" value="RHEA"/>
</dbReference>
<feature type="domain" description="UvrD-like helicase C-terminal" evidence="15">
    <location>
        <begin position="297"/>
        <end position="606"/>
    </location>
</feature>
<evidence type="ECO:0000313" key="17">
    <source>
        <dbReference type="Proteomes" id="UP000182737"/>
    </source>
</evidence>
<dbReference type="Gene3D" id="1.10.10.160">
    <property type="match status" value="1"/>
</dbReference>
<evidence type="ECO:0000256" key="3">
    <source>
        <dbReference type="ARBA" id="ARBA00022801"/>
    </source>
</evidence>
<evidence type="ECO:0000259" key="15">
    <source>
        <dbReference type="PROSITE" id="PS51217"/>
    </source>
</evidence>
<dbReference type="PANTHER" id="PTHR11070">
    <property type="entry name" value="UVRD / RECB / PCRA DNA HELICASE FAMILY MEMBER"/>
    <property type="match status" value="1"/>
</dbReference>
<dbReference type="InterPro" id="IPR013986">
    <property type="entry name" value="DExx_box_DNA_helicase_dom_sf"/>
</dbReference>
<dbReference type="InterPro" id="IPR000212">
    <property type="entry name" value="DNA_helicase_UvrD/REP"/>
</dbReference>
<dbReference type="PANTHER" id="PTHR11070:SF2">
    <property type="entry name" value="ATP-DEPENDENT DNA HELICASE SRS2"/>
    <property type="match status" value="1"/>
</dbReference>
<evidence type="ECO:0000256" key="1">
    <source>
        <dbReference type="ARBA" id="ARBA00009922"/>
    </source>
</evidence>
<evidence type="ECO:0000259" key="14">
    <source>
        <dbReference type="PROSITE" id="PS51198"/>
    </source>
</evidence>
<evidence type="ECO:0000256" key="2">
    <source>
        <dbReference type="ARBA" id="ARBA00022741"/>
    </source>
</evidence>
<evidence type="ECO:0000256" key="10">
    <source>
        <dbReference type="ARBA" id="ARBA00034923"/>
    </source>
</evidence>
<evidence type="ECO:0000256" key="13">
    <source>
        <dbReference type="SAM" id="MobiDB-lite"/>
    </source>
</evidence>
<keyword evidence="7" id="KW-0413">Isomerase</keyword>
<evidence type="ECO:0000256" key="8">
    <source>
        <dbReference type="ARBA" id="ARBA00034617"/>
    </source>
</evidence>
<comment type="catalytic activity">
    <reaction evidence="11">
        <text>ATP + H2O = ADP + phosphate + H(+)</text>
        <dbReference type="Rhea" id="RHEA:13065"/>
        <dbReference type="ChEBI" id="CHEBI:15377"/>
        <dbReference type="ChEBI" id="CHEBI:15378"/>
        <dbReference type="ChEBI" id="CHEBI:30616"/>
        <dbReference type="ChEBI" id="CHEBI:43474"/>
        <dbReference type="ChEBI" id="CHEBI:456216"/>
        <dbReference type="EC" id="5.6.2.4"/>
    </reaction>
</comment>
<comment type="similarity">
    <text evidence="1">Belongs to the helicase family. UvrD subfamily.</text>
</comment>
<dbReference type="Gene3D" id="3.40.50.300">
    <property type="entry name" value="P-loop containing nucleotide triphosphate hydrolases"/>
    <property type="match status" value="2"/>
</dbReference>
<keyword evidence="3 12" id="KW-0378">Hydrolase</keyword>
<evidence type="ECO:0000256" key="11">
    <source>
        <dbReference type="ARBA" id="ARBA00048988"/>
    </source>
</evidence>
<dbReference type="InterPro" id="IPR014017">
    <property type="entry name" value="DNA_helicase_UvrD-like_C"/>
</dbReference>
<dbReference type="GO" id="GO:0033202">
    <property type="term" value="C:DNA helicase complex"/>
    <property type="evidence" value="ECO:0007669"/>
    <property type="project" value="TreeGrafter"/>
</dbReference>
<sequence length="764" mass="87125">MGSEDFNLDNLNEEQRAAVTTTEGYVRVIAGAGSGKTRALTYRFAYLVNEIGILPSHILCVTFTNKAAAEMRNRIRKLTGDNDTGYISTFHGFCVSVLQEDSHAVSYPKSFLVLDNSDIDAMLQIIYEERGLTLRQMTFSAARDMIEIRKLFKEPHYYEDLIRMSLDEIHQKYLAATKADDIIFYGYLYQEKKCFGLDYNDLLKFVLYIFQTNDEIRQKWQERLEYIMIDEFQDIDWIQYELMKALCPYHNNLFVVGDPDQTIYTWRGADIRYLLEFDKNFPGVQTIMMNRNYRSTKPILDVANSLISKNKGRIKKDLICGNEGESLPLARTSSLATPSAGDTPATPPSTSPLPSYFHAKSAEEEAENLVKKIRELTGNTVVEPVETTADLTTTAQFAPSDIAILYRAHYISRTIEEVFQREKIAYTLNSGVPFFDRTEIKDSLSYLRMIAYKDDLSFLRVVNSPKRNVGERRIKFLKEYVAKHGGTLYDALKLSVGDELFANTKAQSFIDLIENFSATYHNMQISELFSHVMNQSGYELALRTEGSQERLDNLAELKQSIYEYETSCGEECTLENYLAHAALYTNADITAHKNAVRLMTIHTAKGLEFPVVFIVGMNENMFPSQKVDSLKAMEEERRLAFVAVTRAQKRLYLSEAEGFTNHAGGRYPSRFIFDIDKTLLHYEVELPPQLLTKTKLYIEESDSILAKKSELADLKEGDTVEHKILGRGTILKIDRTAATYTVKFEKVATPRKMSFKAPLTKVGG</sequence>
<dbReference type="CDD" id="cd17932">
    <property type="entry name" value="DEXQc_UvrD"/>
    <property type="match status" value="1"/>
</dbReference>
<dbReference type="Proteomes" id="UP000182737">
    <property type="component" value="Unassembled WGS sequence"/>
</dbReference>
<dbReference type="GO" id="GO:0000725">
    <property type="term" value="P:recombinational repair"/>
    <property type="evidence" value="ECO:0007669"/>
    <property type="project" value="TreeGrafter"/>
</dbReference>
<evidence type="ECO:0000256" key="6">
    <source>
        <dbReference type="ARBA" id="ARBA00023125"/>
    </source>
</evidence>
<dbReference type="GO" id="GO:0005829">
    <property type="term" value="C:cytosol"/>
    <property type="evidence" value="ECO:0007669"/>
    <property type="project" value="TreeGrafter"/>
</dbReference>
<evidence type="ECO:0000313" key="16">
    <source>
        <dbReference type="EMBL" id="SFI70002.1"/>
    </source>
</evidence>
<dbReference type="EMBL" id="FORI01000004">
    <property type="protein sequence ID" value="SFI70002.1"/>
    <property type="molecule type" value="Genomic_DNA"/>
</dbReference>
<dbReference type="PROSITE" id="PS51217">
    <property type="entry name" value="UVRD_HELICASE_CTER"/>
    <property type="match status" value="1"/>
</dbReference>
<keyword evidence="5 12" id="KW-0067">ATP-binding</keyword>
<feature type="region of interest" description="Disordered" evidence="13">
    <location>
        <begin position="333"/>
        <end position="354"/>
    </location>
</feature>
<evidence type="ECO:0000256" key="9">
    <source>
        <dbReference type="ARBA" id="ARBA00034808"/>
    </source>
</evidence>
<organism evidence="16 17">
    <name type="scientific">Treponema bryantii</name>
    <dbReference type="NCBI Taxonomy" id="163"/>
    <lineage>
        <taxon>Bacteria</taxon>
        <taxon>Pseudomonadati</taxon>
        <taxon>Spirochaetota</taxon>
        <taxon>Spirochaetia</taxon>
        <taxon>Spirochaetales</taxon>
        <taxon>Treponemataceae</taxon>
        <taxon>Treponema</taxon>
    </lineage>
</organism>
<dbReference type="CDD" id="cd18807">
    <property type="entry name" value="SF1_C_UvrD"/>
    <property type="match status" value="1"/>
</dbReference>
<protein>
    <recommendedName>
        <fullName evidence="9">DNA 3'-5' helicase</fullName>
        <ecNumber evidence="9">5.6.2.4</ecNumber>
    </recommendedName>
    <alternativeName>
        <fullName evidence="10">DNA 3'-5' helicase II</fullName>
    </alternativeName>
</protein>
<reference evidence="17" key="1">
    <citation type="submission" date="2016-10" db="EMBL/GenBank/DDBJ databases">
        <authorList>
            <person name="Varghese N."/>
            <person name="Submissions S."/>
        </authorList>
    </citation>
    <scope>NUCLEOTIDE SEQUENCE [LARGE SCALE GENOMIC DNA]</scope>
    <source>
        <strain evidence="17">XBD1002</strain>
    </source>
</reference>
<evidence type="ECO:0000256" key="4">
    <source>
        <dbReference type="ARBA" id="ARBA00022806"/>
    </source>
</evidence>
<dbReference type="RefSeq" id="WP_074931301.1">
    <property type="nucleotide sequence ID" value="NZ_FORI01000004.1"/>
</dbReference>
<feature type="binding site" evidence="12">
    <location>
        <begin position="30"/>
        <end position="37"/>
    </location>
    <ligand>
        <name>ATP</name>
        <dbReference type="ChEBI" id="CHEBI:30616"/>
    </ligand>
</feature>
<dbReference type="GO" id="GO:0005524">
    <property type="term" value="F:ATP binding"/>
    <property type="evidence" value="ECO:0007669"/>
    <property type="project" value="UniProtKB-UniRule"/>
</dbReference>
<gene>
    <name evidence="16" type="ORF">SAMN04487775_104200</name>
</gene>
<accession>A0A1I3KBY8</accession>
<dbReference type="AlphaFoldDB" id="A0A1I3KBY8"/>
<dbReference type="SUPFAM" id="SSF52540">
    <property type="entry name" value="P-loop containing nucleoside triphosphate hydrolases"/>
    <property type="match status" value="1"/>
</dbReference>
<dbReference type="Pfam" id="PF00580">
    <property type="entry name" value="UvrD-helicase"/>
    <property type="match status" value="1"/>
</dbReference>
<feature type="domain" description="UvrD-like helicase ATP-binding" evidence="14">
    <location>
        <begin position="9"/>
        <end position="296"/>
    </location>
</feature>
<dbReference type="GO" id="GO:0003677">
    <property type="term" value="F:DNA binding"/>
    <property type="evidence" value="ECO:0007669"/>
    <property type="project" value="UniProtKB-KW"/>
</dbReference>
<name>A0A1I3KBY8_9SPIR</name>
<dbReference type="InterPro" id="IPR027417">
    <property type="entry name" value="P-loop_NTPase"/>
</dbReference>
<keyword evidence="2 12" id="KW-0547">Nucleotide-binding</keyword>
<dbReference type="Gene3D" id="1.10.486.10">
    <property type="entry name" value="PCRA, domain 4"/>
    <property type="match status" value="1"/>
</dbReference>
<dbReference type="PROSITE" id="PS51198">
    <property type="entry name" value="UVRD_HELICASE_ATP_BIND"/>
    <property type="match status" value="1"/>
</dbReference>
<dbReference type="GO" id="GO:0043138">
    <property type="term" value="F:3'-5' DNA helicase activity"/>
    <property type="evidence" value="ECO:0007669"/>
    <property type="project" value="UniProtKB-EC"/>
</dbReference>
<keyword evidence="4 12" id="KW-0347">Helicase</keyword>
<evidence type="ECO:0000256" key="7">
    <source>
        <dbReference type="ARBA" id="ARBA00023235"/>
    </source>
</evidence>
<dbReference type="EC" id="5.6.2.4" evidence="9"/>
<dbReference type="OrthoDB" id="9810135at2"/>
<evidence type="ECO:0000256" key="12">
    <source>
        <dbReference type="PROSITE-ProRule" id="PRU00560"/>
    </source>
</evidence>
<dbReference type="Pfam" id="PF13361">
    <property type="entry name" value="UvrD_C"/>
    <property type="match status" value="1"/>
</dbReference>
<proteinExistence type="inferred from homology"/>
<comment type="catalytic activity">
    <reaction evidence="8">
        <text>Couples ATP hydrolysis with the unwinding of duplex DNA by translocating in the 3'-5' direction.</text>
        <dbReference type="EC" id="5.6.2.4"/>
    </reaction>
</comment>
<keyword evidence="6" id="KW-0238">DNA-binding</keyword>